<evidence type="ECO:0000313" key="22">
    <source>
        <dbReference type="Proteomes" id="UP000662931"/>
    </source>
</evidence>
<dbReference type="FunFam" id="3.40.50.1000:FF:000001">
    <property type="entry name" value="Phospholipid-transporting ATPase IC"/>
    <property type="match status" value="1"/>
</dbReference>
<protein>
    <recommendedName>
        <fullName evidence="17">Phospholipid-transporting ATPase</fullName>
        <ecNumber evidence="17">7.6.2.1</ecNumber>
    </recommendedName>
</protein>
<dbReference type="SUPFAM" id="SSF56784">
    <property type="entry name" value="HAD-like"/>
    <property type="match status" value="1"/>
</dbReference>
<dbReference type="Gene3D" id="3.40.50.1000">
    <property type="entry name" value="HAD superfamily/HAD-like"/>
    <property type="match status" value="2"/>
</dbReference>
<keyword evidence="7 15" id="KW-0067">ATP-binding</keyword>
<dbReference type="EMBL" id="CP064815">
    <property type="protein sequence ID" value="QPG77088.1"/>
    <property type="molecule type" value="Genomic_DNA"/>
</dbReference>
<comment type="catalytic activity">
    <reaction evidence="12 17">
        <text>ATP + H2O + phospholipidSide 1 = ADP + phosphate + phospholipidSide 2.</text>
        <dbReference type="EC" id="7.6.2.1"/>
    </reaction>
</comment>
<evidence type="ECO:0000259" key="20">
    <source>
        <dbReference type="Pfam" id="PF16212"/>
    </source>
</evidence>
<feature type="transmembrane region" description="Helical" evidence="17">
    <location>
        <begin position="1343"/>
        <end position="1362"/>
    </location>
</feature>
<dbReference type="GO" id="GO:0016887">
    <property type="term" value="F:ATP hydrolysis activity"/>
    <property type="evidence" value="ECO:0007669"/>
    <property type="project" value="InterPro"/>
</dbReference>
<evidence type="ECO:0000256" key="12">
    <source>
        <dbReference type="ARBA" id="ARBA00034036"/>
    </source>
</evidence>
<feature type="transmembrane region" description="Helical" evidence="17">
    <location>
        <begin position="275"/>
        <end position="292"/>
    </location>
</feature>
<reference evidence="21" key="1">
    <citation type="submission" date="2020-10" db="EMBL/GenBank/DDBJ databases">
        <authorList>
            <person name="Roach M.J.R."/>
        </authorList>
    </citation>
    <scope>NUCLEOTIDE SEQUENCE</scope>
    <source>
        <strain evidence="21">CBS 1945</strain>
    </source>
</reference>
<evidence type="ECO:0000256" key="15">
    <source>
        <dbReference type="PIRSR" id="PIRSR606539-2"/>
    </source>
</evidence>
<dbReference type="GO" id="GO:0140346">
    <property type="term" value="F:phosphatidylserine flippase activity"/>
    <property type="evidence" value="ECO:0007669"/>
    <property type="project" value="UniProtKB-ARBA"/>
</dbReference>
<feature type="binding site" evidence="15">
    <location>
        <position position="869"/>
    </location>
    <ligand>
        <name>ATP</name>
        <dbReference type="ChEBI" id="CHEBI:30616"/>
    </ligand>
</feature>
<feature type="region of interest" description="Disordered" evidence="18">
    <location>
        <begin position="1"/>
        <end position="92"/>
    </location>
</feature>
<feature type="binding site" evidence="15">
    <location>
        <position position="733"/>
    </location>
    <ligand>
        <name>ATP</name>
        <dbReference type="ChEBI" id="CHEBI:30616"/>
    </ligand>
</feature>
<keyword evidence="8 16" id="KW-0460">Magnesium</keyword>
<keyword evidence="10 17" id="KW-1133">Transmembrane helix</keyword>
<evidence type="ECO:0000256" key="11">
    <source>
        <dbReference type="ARBA" id="ARBA00023136"/>
    </source>
</evidence>
<feature type="binding site" evidence="15">
    <location>
        <position position="1183"/>
    </location>
    <ligand>
        <name>ATP</name>
        <dbReference type="ChEBI" id="CHEBI:30616"/>
    </ligand>
</feature>
<dbReference type="GO" id="GO:0000287">
    <property type="term" value="F:magnesium ion binding"/>
    <property type="evidence" value="ECO:0007669"/>
    <property type="project" value="UniProtKB-UniRule"/>
</dbReference>
<evidence type="ECO:0000256" key="18">
    <source>
        <dbReference type="SAM" id="MobiDB-lite"/>
    </source>
</evidence>
<feature type="binding site" evidence="15">
    <location>
        <position position="1056"/>
    </location>
    <ligand>
        <name>ATP</name>
        <dbReference type="ChEBI" id="CHEBI:30616"/>
    </ligand>
</feature>
<dbReference type="Gene3D" id="3.40.1110.10">
    <property type="entry name" value="Calcium-transporting ATPase, cytoplasmic domain N"/>
    <property type="match status" value="2"/>
</dbReference>
<dbReference type="CDD" id="cd02073">
    <property type="entry name" value="P-type_ATPase_APLT_Dnf-like"/>
    <property type="match status" value="1"/>
</dbReference>
<dbReference type="InterPro" id="IPR044492">
    <property type="entry name" value="P_typ_ATPase_HD_dom"/>
</dbReference>
<feature type="transmembrane region" description="Helical" evidence="17">
    <location>
        <begin position="1261"/>
        <end position="1280"/>
    </location>
</feature>
<keyword evidence="11 17" id="KW-0472">Membrane</keyword>
<dbReference type="InterPro" id="IPR008250">
    <property type="entry name" value="ATPase_P-typ_transduc_dom_A_sf"/>
</dbReference>
<keyword evidence="3" id="KW-0813">Transport</keyword>
<dbReference type="PRINTS" id="PR00121">
    <property type="entry name" value="NAKATPASE"/>
</dbReference>
<evidence type="ECO:0000259" key="19">
    <source>
        <dbReference type="Pfam" id="PF16209"/>
    </source>
</evidence>
<keyword evidence="5 16" id="KW-0479">Metal-binding</keyword>
<dbReference type="NCBIfam" id="TIGR01652">
    <property type="entry name" value="ATPase-Plipid"/>
    <property type="match status" value="1"/>
</dbReference>
<dbReference type="InterPro" id="IPR023214">
    <property type="entry name" value="HAD_sf"/>
</dbReference>
<dbReference type="PANTHER" id="PTHR24092">
    <property type="entry name" value="PROBABLE PHOSPHOLIPID-TRANSPORTING ATPASE"/>
    <property type="match status" value="1"/>
</dbReference>
<dbReference type="SFLD" id="SFLDG00002">
    <property type="entry name" value="C1.7:_P-type_atpase_like"/>
    <property type="match status" value="1"/>
</dbReference>
<organism evidence="21 22">
    <name type="scientific">Eeniella nana</name>
    <name type="common">Yeast</name>
    <name type="synonym">Brettanomyces nanus</name>
    <dbReference type="NCBI Taxonomy" id="13502"/>
    <lineage>
        <taxon>Eukaryota</taxon>
        <taxon>Fungi</taxon>
        <taxon>Dikarya</taxon>
        <taxon>Ascomycota</taxon>
        <taxon>Saccharomycotina</taxon>
        <taxon>Pichiomycetes</taxon>
        <taxon>Pichiales</taxon>
        <taxon>Pichiaceae</taxon>
        <taxon>Brettanomyces</taxon>
    </lineage>
</organism>
<dbReference type="InterPro" id="IPR001757">
    <property type="entry name" value="P_typ_ATPase"/>
</dbReference>
<feature type="binding site" evidence="16">
    <location>
        <position position="1203"/>
    </location>
    <ligand>
        <name>Mg(2+)</name>
        <dbReference type="ChEBI" id="CHEBI:18420"/>
    </ligand>
</feature>
<dbReference type="FunFam" id="3.40.1110.10:FF:000048">
    <property type="entry name" value="Phospholipid-transporting ATPase"/>
    <property type="match status" value="1"/>
</dbReference>
<feature type="transmembrane region" description="Helical" evidence="17">
    <location>
        <begin position="618"/>
        <end position="640"/>
    </location>
</feature>
<evidence type="ECO:0000313" key="21">
    <source>
        <dbReference type="EMBL" id="QPG77088.1"/>
    </source>
</evidence>
<feature type="binding site" evidence="15">
    <location>
        <position position="1206"/>
    </location>
    <ligand>
        <name>ATP</name>
        <dbReference type="ChEBI" id="CHEBI:30616"/>
    </ligand>
</feature>
<proteinExistence type="inferred from homology"/>
<feature type="compositionally biased region" description="Basic and acidic residues" evidence="18">
    <location>
        <begin position="215"/>
        <end position="227"/>
    </location>
</feature>
<feature type="domain" description="P-type ATPase N-terminal" evidence="19">
    <location>
        <begin position="246"/>
        <end position="298"/>
    </location>
</feature>
<dbReference type="SFLD" id="SFLDF00027">
    <property type="entry name" value="p-type_atpase"/>
    <property type="match status" value="1"/>
</dbReference>
<evidence type="ECO:0000256" key="5">
    <source>
        <dbReference type="ARBA" id="ARBA00022723"/>
    </source>
</evidence>
<dbReference type="SUPFAM" id="SSF81660">
    <property type="entry name" value="Metal cation-transporting ATPase, ATP-binding domain N"/>
    <property type="match status" value="1"/>
</dbReference>
<feature type="transmembrane region" description="Helical" evidence="17">
    <location>
        <begin position="1292"/>
        <end position="1313"/>
    </location>
</feature>
<dbReference type="SUPFAM" id="SSF81665">
    <property type="entry name" value="Calcium ATPase, transmembrane domain M"/>
    <property type="match status" value="1"/>
</dbReference>
<evidence type="ECO:0000256" key="13">
    <source>
        <dbReference type="ARBA" id="ARBA00049128"/>
    </source>
</evidence>
<dbReference type="EC" id="7.6.2.1" evidence="17"/>
<dbReference type="KEGG" id="bnn:FOA43_004487"/>
<dbReference type="InterPro" id="IPR032630">
    <property type="entry name" value="P_typ_ATPase_c"/>
</dbReference>
<feature type="compositionally biased region" description="Basic and acidic residues" evidence="18">
    <location>
        <begin position="1585"/>
        <end position="1607"/>
    </location>
</feature>
<evidence type="ECO:0000256" key="6">
    <source>
        <dbReference type="ARBA" id="ARBA00022741"/>
    </source>
</evidence>
<dbReference type="InterPro" id="IPR006539">
    <property type="entry name" value="P-type_ATPase_IV"/>
</dbReference>
<feature type="compositionally biased region" description="Basic and acidic residues" evidence="18">
    <location>
        <begin position="1"/>
        <end position="11"/>
    </location>
</feature>
<feature type="binding site" evidence="15">
    <location>
        <position position="1177"/>
    </location>
    <ligand>
        <name>ATP</name>
        <dbReference type="ChEBI" id="CHEBI:30616"/>
    </ligand>
</feature>
<evidence type="ECO:0000256" key="10">
    <source>
        <dbReference type="ARBA" id="ARBA00022989"/>
    </source>
</evidence>
<name>A0A875S826_EENNA</name>
<feature type="active site" description="4-aspartylphosphate intermediate" evidence="14">
    <location>
        <position position="732"/>
    </location>
</feature>
<comment type="similarity">
    <text evidence="2 17">Belongs to the cation transport ATPase (P-type) (TC 3.A.3) family. Type IV subfamily.</text>
</comment>
<feature type="binding site" evidence="15">
    <location>
        <position position="1207"/>
    </location>
    <ligand>
        <name>ATP</name>
        <dbReference type="ChEBI" id="CHEBI:30616"/>
    </ligand>
</feature>
<dbReference type="NCBIfam" id="TIGR01494">
    <property type="entry name" value="ATPase_P-type"/>
    <property type="match status" value="1"/>
</dbReference>
<feature type="domain" description="P-type ATPase C-terminal" evidence="20">
    <location>
        <begin position="1229"/>
        <end position="1478"/>
    </location>
</feature>
<dbReference type="FunFam" id="3.40.50.1000:FF:000014">
    <property type="entry name" value="Phospholipid-transporting ATPase"/>
    <property type="match status" value="1"/>
</dbReference>
<evidence type="ECO:0000256" key="14">
    <source>
        <dbReference type="PIRSR" id="PIRSR606539-1"/>
    </source>
</evidence>
<evidence type="ECO:0000256" key="1">
    <source>
        <dbReference type="ARBA" id="ARBA00004127"/>
    </source>
</evidence>
<feature type="binding site" evidence="15">
    <location>
        <position position="910"/>
    </location>
    <ligand>
        <name>ATP</name>
        <dbReference type="ChEBI" id="CHEBI:30616"/>
    </ligand>
</feature>
<dbReference type="GO" id="GO:0005524">
    <property type="term" value="F:ATP binding"/>
    <property type="evidence" value="ECO:0007669"/>
    <property type="project" value="UniProtKB-UniRule"/>
</dbReference>
<dbReference type="Proteomes" id="UP000662931">
    <property type="component" value="Chromosome 4"/>
</dbReference>
<evidence type="ECO:0000256" key="7">
    <source>
        <dbReference type="ARBA" id="ARBA00022840"/>
    </source>
</evidence>
<dbReference type="GO" id="GO:0005886">
    <property type="term" value="C:plasma membrane"/>
    <property type="evidence" value="ECO:0007669"/>
    <property type="project" value="TreeGrafter"/>
</dbReference>
<keyword evidence="22" id="KW-1185">Reference proteome</keyword>
<dbReference type="InterPro" id="IPR023299">
    <property type="entry name" value="ATPase_P-typ_cyto_dom_N"/>
</dbReference>
<feature type="binding site" evidence="15">
    <location>
        <position position="1054"/>
    </location>
    <ligand>
        <name>ATP</name>
        <dbReference type="ChEBI" id="CHEBI:30616"/>
    </ligand>
</feature>
<feature type="binding site" evidence="16">
    <location>
        <position position="1207"/>
    </location>
    <ligand>
        <name>Mg(2+)</name>
        <dbReference type="ChEBI" id="CHEBI:18420"/>
    </ligand>
</feature>
<evidence type="ECO:0000256" key="3">
    <source>
        <dbReference type="ARBA" id="ARBA00022448"/>
    </source>
</evidence>
<sequence>MPSDKGHDTNGHGHIQSPFDDRYRFDQVHTSLQDNPSVPLSSEMRASSRRHNTSASGELSFGTLGELPSDKYPRLTNEVDQDSDSVSGDSDSIEGTPAIHQSGKFESINLKQAHVNFTETSELPDSSVSLGNVFGTSSTSSTSSSHPKRTRTLFRRDRWGTQRKKNGKPIRKGTLHRGRTLRGTLRRIPHAKRLFSGSAQDADEDEGLANGGPSTKDETDRSDEKRNVFWNTSLPETELDEDGNIPEYPRNKIRTTKYTPLSFVPKNLFFQFKNVANIYFLTMIVLGFFNIFGVPNPAMSAVPLIVIVCITAFKDALEDSRRTVSDMQINNMVTHVAQGVDNPNFNGEDISLWRKFKKLNSRLVLKIIRKLKNQQETNPLEYNGGPRKSLDSFDYRHSADFATESNLSVATDPFGDVHAYDSREDVLSSQDKFSPQVKPFTAPIDPNTIEIHPTFKRDYWKSVHVGDIVKIKNDDQVPVDIVILATSDSDGGCYVETKNLDGETNLKVKQALKCSSSYIRNADDLARCKFWLESEGPKANLYSYEGNLQYYVNGNENNELSNEPVTINNLLLRGCSLRNTKWVVGIVAFTGPDTKIMLNSGITPTKRSRISRELNWEVVLNFILLFVLCFISGLMNGLFYKQPSNSAQYFEYGAIAGAPVTNGIVGFFVSLILYQSLVPISLYISIEIIKTAQAFFIYSDVNMYNERLDYPCVPKSWNISDDLGQIEYIFSDKTGTLTQNIMEFKKCTINGKIYGRAYTEAYADIRRRQGVDVEEEAVREKKEIAEDKADMISILQNLNKKAIDEKDLDENLTFVSKTFAEDLKGDSGDDQKLDVENFSLALALCHSVLTEKSRKPPFKTEFRAQSPDESALVSTARDVGFTFVDRTKSGIILDVQGVQTEYQILNILEFNSTRKRMSVIIKVPSANPDEPPKVMLICKGADSVIFSRLSSKNSSELLEKTAIHLEQFATEGLRTLCVAQRELSWEKYEEWNERHNIAASSLVDRESKIEEVASEIEQELFLLGGTAIEDRLQDGVPESIQLLARAGIKLWVLTGDKVETAINIGFSCNLLENSMNLLVIKTSGDDIQKMFDPQKWREIGDDRSAVVSTLIGKYLMESFGMEGTEEELEKEKNIHKPPSGNFGIVIDGDALKMALSDEIQIKFLLLCKQCKAVLCCRVSPAQKAAVVQLVKEKLEVMTLAIGDGSNDVAMIQAANVGVGIAGEEGTQAAMSSDYAIAQFRYLTRLVIVHGRWSYKRLSEMIPAFFYKNVVFTLALFWYGIYNNFDGTYLFEYTFLTFYNLAFTSLPVIFLGIFDQDVDDRICFLVPQLYRSGILRQDWNVQKFVWYMIDGFYQSLICYYLPYFLYYRAIYVAGSGLPLNHRFLMGLLVSTIAITSCDFYVLAHQKRWDWLSVLITSLSILITFGWTGVWSSSLTSGIFYKAADQAYSAVSFWACFFVGCLICMMPRFCYDFVSSAVAPKDIDLVREQVSLGVYDRYPEGYDPTDPDRPHMTKVDTLSEYELSGSKGSKGSNGLSYPSPVYQVPRRSVFSRLFGKTKSFPANASMDSLATEEIELDFSSPQSRYQRKLDDNEHLDISDRAKSLERTRTSMEYSRTGEGNGRGASMDRVRTSLDLPGITTAHSLIERLSK</sequence>
<dbReference type="InterPro" id="IPR032631">
    <property type="entry name" value="P-type_ATPase_N"/>
</dbReference>
<feature type="transmembrane region" description="Helical" evidence="17">
    <location>
        <begin position="1382"/>
        <end position="1402"/>
    </location>
</feature>
<feature type="region of interest" description="Disordered" evidence="18">
    <location>
        <begin position="1578"/>
        <end position="1625"/>
    </location>
</feature>
<evidence type="ECO:0000256" key="9">
    <source>
        <dbReference type="ARBA" id="ARBA00022967"/>
    </source>
</evidence>
<dbReference type="SFLD" id="SFLDS00003">
    <property type="entry name" value="Haloacid_Dehalogenase"/>
    <property type="match status" value="1"/>
</dbReference>
<feature type="transmembrane region" description="Helical" evidence="17">
    <location>
        <begin position="1449"/>
        <end position="1469"/>
    </location>
</feature>
<keyword evidence="4 17" id="KW-0812">Transmembrane</keyword>
<dbReference type="Gene3D" id="1.20.1110.10">
    <property type="entry name" value="Calcium-transporting ATPase, transmembrane domain"/>
    <property type="match status" value="1"/>
</dbReference>
<feature type="binding site" evidence="15">
    <location>
        <position position="939"/>
    </location>
    <ligand>
        <name>ATP</name>
        <dbReference type="ChEBI" id="CHEBI:30616"/>
    </ligand>
</feature>
<dbReference type="Pfam" id="PF13246">
    <property type="entry name" value="Cation_ATPase"/>
    <property type="match status" value="1"/>
</dbReference>
<comment type="subcellular location">
    <subcellularLocation>
        <location evidence="1">Endomembrane system</location>
        <topology evidence="1">Multi-pass membrane protein</topology>
    </subcellularLocation>
    <subcellularLocation>
        <location evidence="17">Membrane</location>
        <topology evidence="17">Multi-pass membrane protein</topology>
    </subcellularLocation>
</comment>
<feature type="binding site" evidence="16">
    <location>
        <position position="734"/>
    </location>
    <ligand>
        <name>Mg(2+)</name>
        <dbReference type="ChEBI" id="CHEBI:18420"/>
    </ligand>
</feature>
<keyword evidence="6 15" id="KW-0547">Nucleotide-binding</keyword>
<dbReference type="Gene3D" id="2.70.150.10">
    <property type="entry name" value="Calcium-transporting ATPase, cytoplasmic transduction domain A"/>
    <property type="match status" value="1"/>
</dbReference>
<dbReference type="OrthoDB" id="377733at2759"/>
<feature type="binding site" evidence="16">
    <location>
        <position position="732"/>
    </location>
    <ligand>
        <name>Mg(2+)</name>
        <dbReference type="ChEBI" id="CHEBI:18420"/>
    </ligand>
</feature>
<dbReference type="SUPFAM" id="SSF81653">
    <property type="entry name" value="Calcium ATPase, transduction domain A"/>
    <property type="match status" value="1"/>
</dbReference>
<evidence type="ECO:0000256" key="2">
    <source>
        <dbReference type="ARBA" id="ARBA00008109"/>
    </source>
</evidence>
<dbReference type="RefSeq" id="XP_038780653.1">
    <property type="nucleotide sequence ID" value="XM_038924725.1"/>
</dbReference>
<evidence type="ECO:0000256" key="17">
    <source>
        <dbReference type="RuleBase" id="RU362033"/>
    </source>
</evidence>
<dbReference type="InterPro" id="IPR036412">
    <property type="entry name" value="HAD-like_sf"/>
</dbReference>
<comment type="catalytic activity">
    <reaction evidence="13">
        <text>a 1,2-diacyl-sn-glycero-3-phosphoethanolamine(out) + ATP + H2O = a 1,2-diacyl-sn-glycero-3-phosphoethanolamine(in) + ADP + phosphate + H(+)</text>
        <dbReference type="Rhea" id="RHEA:66132"/>
        <dbReference type="ChEBI" id="CHEBI:15377"/>
        <dbReference type="ChEBI" id="CHEBI:15378"/>
        <dbReference type="ChEBI" id="CHEBI:30616"/>
        <dbReference type="ChEBI" id="CHEBI:43474"/>
        <dbReference type="ChEBI" id="CHEBI:64612"/>
        <dbReference type="ChEBI" id="CHEBI:456216"/>
    </reaction>
    <physiologicalReaction direction="left-to-right" evidence="13">
        <dbReference type="Rhea" id="RHEA:66133"/>
    </physiologicalReaction>
</comment>
<evidence type="ECO:0000256" key="4">
    <source>
        <dbReference type="ARBA" id="ARBA00022692"/>
    </source>
</evidence>
<dbReference type="PROSITE" id="PS00154">
    <property type="entry name" value="ATPASE_E1_E2"/>
    <property type="match status" value="1"/>
</dbReference>
<feature type="binding site" evidence="15">
    <location>
        <position position="1055"/>
    </location>
    <ligand>
        <name>ATP</name>
        <dbReference type="ChEBI" id="CHEBI:30616"/>
    </ligand>
</feature>
<dbReference type="GO" id="GO:0012505">
    <property type="term" value="C:endomembrane system"/>
    <property type="evidence" value="ECO:0007669"/>
    <property type="project" value="UniProtKB-SubCell"/>
</dbReference>
<feature type="region of interest" description="Disordered" evidence="18">
    <location>
        <begin position="192"/>
        <end position="250"/>
    </location>
</feature>
<feature type="binding site" evidence="15">
    <location>
        <position position="734"/>
    </location>
    <ligand>
        <name>ATP</name>
        <dbReference type="ChEBI" id="CHEBI:30616"/>
    </ligand>
</feature>
<dbReference type="InterPro" id="IPR023298">
    <property type="entry name" value="ATPase_P-typ_TM_dom_sf"/>
</dbReference>
<dbReference type="InterPro" id="IPR018303">
    <property type="entry name" value="ATPase_P-typ_P_site"/>
</dbReference>
<keyword evidence="9 17" id="KW-1278">Translocase</keyword>
<feature type="binding site" evidence="15">
    <location>
        <position position="974"/>
    </location>
    <ligand>
        <name>ATP</name>
        <dbReference type="ChEBI" id="CHEBI:30616"/>
    </ligand>
</feature>
<feature type="compositionally biased region" description="Polar residues" evidence="18">
    <location>
        <begin position="28"/>
        <end position="40"/>
    </location>
</feature>
<evidence type="ECO:0000256" key="16">
    <source>
        <dbReference type="PIRSR" id="PIRSR606539-3"/>
    </source>
</evidence>
<accession>A0A875S826</accession>
<dbReference type="GeneID" id="62197887"/>
<dbReference type="Pfam" id="PF16209">
    <property type="entry name" value="PhoLip_ATPase_N"/>
    <property type="match status" value="1"/>
</dbReference>
<dbReference type="Pfam" id="PF16212">
    <property type="entry name" value="PhoLip_ATPase_C"/>
    <property type="match status" value="1"/>
</dbReference>
<comment type="cofactor">
    <cofactor evidence="16">
        <name>Mg(2+)</name>
        <dbReference type="ChEBI" id="CHEBI:18420"/>
    </cofactor>
</comment>
<gene>
    <name evidence="21" type="ORF">FOA43_004487</name>
</gene>
<feature type="transmembrane region" description="Helical" evidence="17">
    <location>
        <begin position="1409"/>
        <end position="1429"/>
    </location>
</feature>
<feature type="binding site" evidence="15">
    <location>
        <position position="732"/>
    </location>
    <ligand>
        <name>ATP</name>
        <dbReference type="ChEBI" id="CHEBI:30616"/>
    </ligand>
</feature>
<evidence type="ECO:0000256" key="8">
    <source>
        <dbReference type="ARBA" id="ARBA00022842"/>
    </source>
</evidence>
<feature type="transmembrane region" description="Helical" evidence="17">
    <location>
        <begin position="298"/>
        <end position="317"/>
    </location>
</feature>
<dbReference type="PANTHER" id="PTHR24092:SF180">
    <property type="entry name" value="PHOSPHOLIPID-TRANSPORTING ATPASE DNF1-RELATED"/>
    <property type="match status" value="1"/>
</dbReference>